<evidence type="ECO:0000256" key="7">
    <source>
        <dbReference type="ARBA" id="ARBA00023098"/>
    </source>
</evidence>
<dbReference type="GO" id="GO:0006633">
    <property type="term" value="P:fatty acid biosynthetic process"/>
    <property type="evidence" value="ECO:0007669"/>
    <property type="project" value="UniProtKB-KW"/>
</dbReference>
<keyword evidence="6" id="KW-0560">Oxidoreductase</keyword>
<reference evidence="11" key="1">
    <citation type="submission" date="2020-11" db="EMBL/GenBank/DDBJ databases">
        <authorList>
            <person name="Tran Van P."/>
        </authorList>
    </citation>
    <scope>NUCLEOTIDE SEQUENCE</scope>
</reference>
<keyword evidence="5" id="KW-0521">NADP</keyword>
<dbReference type="InterPro" id="IPR020841">
    <property type="entry name" value="PKS_Beta-ketoAc_synthase_dom"/>
</dbReference>
<keyword evidence="8" id="KW-0275">Fatty acid biosynthesis</keyword>
<keyword evidence="2" id="KW-0444">Lipid biosynthesis</keyword>
<dbReference type="PROSITE" id="PS00606">
    <property type="entry name" value="KS3_1"/>
    <property type="match status" value="1"/>
</dbReference>
<protein>
    <recommendedName>
        <fullName evidence="10">Ketosynthase family 3 (KS3) domain-containing protein</fullName>
    </recommendedName>
</protein>
<dbReference type="SMART" id="SM00825">
    <property type="entry name" value="PKS_KS"/>
    <property type="match status" value="1"/>
</dbReference>
<name>A0A7R8WBI7_9CRUS</name>
<dbReference type="OrthoDB" id="329835at2759"/>
<evidence type="ECO:0000256" key="4">
    <source>
        <dbReference type="ARBA" id="ARBA00022832"/>
    </source>
</evidence>
<dbReference type="GO" id="GO:0016491">
    <property type="term" value="F:oxidoreductase activity"/>
    <property type="evidence" value="ECO:0007669"/>
    <property type="project" value="UniProtKB-KW"/>
</dbReference>
<dbReference type="GO" id="GO:0004312">
    <property type="term" value="F:fatty acid synthase activity"/>
    <property type="evidence" value="ECO:0007669"/>
    <property type="project" value="TreeGrafter"/>
</dbReference>
<feature type="domain" description="Ketosynthase family 3 (KS3)" evidence="10">
    <location>
        <begin position="40"/>
        <end position="246"/>
    </location>
</feature>
<sequence>MPAFIPEGDLFYDIPDNMNSDARNASPPPPRGPLLNVLRKTDVVISGMSGRFPESENIEAFARNLYEATDMVTEDSRRWPPGLFGLPTRSGKLPDIVSFDASFFAVHGKQAHAMDPQLRLLLELVYEAIIDAGINPENIRGSCTGVFVGASESQTLDGIIRDPNSITGYELTGCHRSMFANRISYTFDLKGPSYQMDTACSSSLLALQQAHHAISTGLCDSAVVAGVNLNLKPQYSLQFERLGMLS</sequence>
<keyword evidence="7" id="KW-0443">Lipid metabolism</keyword>
<evidence type="ECO:0000256" key="8">
    <source>
        <dbReference type="ARBA" id="ARBA00023160"/>
    </source>
</evidence>
<dbReference type="PANTHER" id="PTHR43775:SF7">
    <property type="entry name" value="FATTY ACID SYNTHASE"/>
    <property type="match status" value="1"/>
</dbReference>
<dbReference type="CDD" id="cd00833">
    <property type="entry name" value="PKS"/>
    <property type="match status" value="1"/>
</dbReference>
<organism evidence="11">
    <name type="scientific">Cyprideis torosa</name>
    <dbReference type="NCBI Taxonomy" id="163714"/>
    <lineage>
        <taxon>Eukaryota</taxon>
        <taxon>Metazoa</taxon>
        <taxon>Ecdysozoa</taxon>
        <taxon>Arthropoda</taxon>
        <taxon>Crustacea</taxon>
        <taxon>Oligostraca</taxon>
        <taxon>Ostracoda</taxon>
        <taxon>Podocopa</taxon>
        <taxon>Podocopida</taxon>
        <taxon>Cytherocopina</taxon>
        <taxon>Cytheroidea</taxon>
        <taxon>Cytherideidae</taxon>
        <taxon>Cyprideis</taxon>
    </lineage>
</organism>
<dbReference type="SUPFAM" id="SSF53901">
    <property type="entry name" value="Thiolase-like"/>
    <property type="match status" value="1"/>
</dbReference>
<gene>
    <name evidence="11" type="ORF">CTOB1V02_LOCUS3791</name>
</gene>
<dbReference type="InterPro" id="IPR050091">
    <property type="entry name" value="PKS_NRPS_Biosynth_Enz"/>
</dbReference>
<evidence type="ECO:0000256" key="3">
    <source>
        <dbReference type="ARBA" id="ARBA00022679"/>
    </source>
</evidence>
<evidence type="ECO:0000256" key="9">
    <source>
        <dbReference type="ARBA" id="ARBA00023268"/>
    </source>
</evidence>
<dbReference type="Gene3D" id="3.40.47.10">
    <property type="match status" value="1"/>
</dbReference>
<evidence type="ECO:0000256" key="6">
    <source>
        <dbReference type="ARBA" id="ARBA00023002"/>
    </source>
</evidence>
<keyword evidence="9" id="KW-0511">Multifunctional enzyme</keyword>
<dbReference type="InterPro" id="IPR014030">
    <property type="entry name" value="Ketoacyl_synth_N"/>
</dbReference>
<dbReference type="AlphaFoldDB" id="A0A7R8WBI7"/>
<evidence type="ECO:0000313" key="11">
    <source>
        <dbReference type="EMBL" id="CAD7225859.1"/>
    </source>
</evidence>
<dbReference type="GO" id="GO:0004315">
    <property type="term" value="F:3-oxoacyl-[acyl-carrier-protein] synthase activity"/>
    <property type="evidence" value="ECO:0007669"/>
    <property type="project" value="InterPro"/>
</dbReference>
<dbReference type="Pfam" id="PF00109">
    <property type="entry name" value="ketoacyl-synt"/>
    <property type="match status" value="1"/>
</dbReference>
<keyword evidence="1" id="KW-0596">Phosphopantetheine</keyword>
<evidence type="ECO:0000256" key="5">
    <source>
        <dbReference type="ARBA" id="ARBA00022857"/>
    </source>
</evidence>
<keyword evidence="4" id="KW-0276">Fatty acid metabolism</keyword>
<dbReference type="InterPro" id="IPR018201">
    <property type="entry name" value="Ketoacyl_synth_AS"/>
</dbReference>
<evidence type="ECO:0000256" key="1">
    <source>
        <dbReference type="ARBA" id="ARBA00022450"/>
    </source>
</evidence>
<evidence type="ECO:0000259" key="10">
    <source>
        <dbReference type="PROSITE" id="PS52004"/>
    </source>
</evidence>
<dbReference type="PROSITE" id="PS52004">
    <property type="entry name" value="KS3_2"/>
    <property type="match status" value="1"/>
</dbReference>
<dbReference type="EMBL" id="OB660678">
    <property type="protein sequence ID" value="CAD7225859.1"/>
    <property type="molecule type" value="Genomic_DNA"/>
</dbReference>
<proteinExistence type="predicted"/>
<accession>A0A7R8WBI7</accession>
<feature type="non-terminal residue" evidence="11">
    <location>
        <position position="246"/>
    </location>
</feature>
<dbReference type="PANTHER" id="PTHR43775">
    <property type="entry name" value="FATTY ACID SYNTHASE"/>
    <property type="match status" value="1"/>
</dbReference>
<keyword evidence="3" id="KW-0808">Transferase</keyword>
<dbReference type="InterPro" id="IPR016039">
    <property type="entry name" value="Thiolase-like"/>
</dbReference>
<evidence type="ECO:0000256" key="2">
    <source>
        <dbReference type="ARBA" id="ARBA00022516"/>
    </source>
</evidence>